<gene>
    <name evidence="2" type="ORF">V1633_26325</name>
</gene>
<reference evidence="2 3" key="1">
    <citation type="submission" date="2024-01" db="EMBL/GenBank/DDBJ databases">
        <title>Genome insights into Plantactinospora sonchi sp. nov.</title>
        <authorList>
            <person name="Wang L."/>
        </authorList>
    </citation>
    <scope>NUCLEOTIDE SEQUENCE [LARGE SCALE GENOMIC DNA]</scope>
    <source>
        <strain evidence="2 3">NEAU-QY2</strain>
    </source>
</reference>
<name>A0ABU7RZW0_9ACTN</name>
<dbReference type="EMBL" id="JAZGQK010000024">
    <property type="protein sequence ID" value="MEE6262007.1"/>
    <property type="molecule type" value="Genomic_DNA"/>
</dbReference>
<evidence type="ECO:0000313" key="2">
    <source>
        <dbReference type="EMBL" id="MEE6262007.1"/>
    </source>
</evidence>
<evidence type="ECO:0000313" key="3">
    <source>
        <dbReference type="Proteomes" id="UP001332243"/>
    </source>
</evidence>
<feature type="compositionally biased region" description="Polar residues" evidence="1">
    <location>
        <begin position="1"/>
        <end position="11"/>
    </location>
</feature>
<protein>
    <submittedName>
        <fullName evidence="2">Uncharacterized protein</fullName>
    </submittedName>
</protein>
<dbReference type="Proteomes" id="UP001332243">
    <property type="component" value="Unassembled WGS sequence"/>
</dbReference>
<evidence type="ECO:0000256" key="1">
    <source>
        <dbReference type="SAM" id="MobiDB-lite"/>
    </source>
</evidence>
<accession>A0ABU7RZW0</accession>
<dbReference type="RefSeq" id="WP_331217082.1">
    <property type="nucleotide sequence ID" value="NZ_JAZGQK010000024.1"/>
</dbReference>
<organism evidence="2 3">
    <name type="scientific">Plantactinospora sonchi</name>
    <dbReference type="NCBI Taxonomy" id="1544735"/>
    <lineage>
        <taxon>Bacteria</taxon>
        <taxon>Bacillati</taxon>
        <taxon>Actinomycetota</taxon>
        <taxon>Actinomycetes</taxon>
        <taxon>Micromonosporales</taxon>
        <taxon>Micromonosporaceae</taxon>
        <taxon>Plantactinospora</taxon>
    </lineage>
</organism>
<keyword evidence="3" id="KW-1185">Reference proteome</keyword>
<comment type="caution">
    <text evidence="2">The sequence shown here is derived from an EMBL/GenBank/DDBJ whole genome shotgun (WGS) entry which is preliminary data.</text>
</comment>
<sequence length="229" mass="24347">MTPRRQATSDPSDAVHGDRQHPRPGSQTGSERLLRAHAAVLAAAVPAEGQSDPLAALQLLGEVRSGLDETERCLIEAARQTGASWARIAAALGLGSRQAAEQRWLRLSADSGRDPARSRTLRERQRSVDNRYGATVAGLRATVLAVHRELSAAPGWDELHPLARLARTTLGFARDAEGGALFALATQAVADLDAVPADRLPGWSATTLESLRRAVRDAAPTRAGEPTHS</sequence>
<proteinExistence type="predicted"/>
<feature type="region of interest" description="Disordered" evidence="1">
    <location>
        <begin position="1"/>
        <end position="32"/>
    </location>
</feature>